<gene>
    <name evidence="3" type="ORF">JOF53_004465</name>
</gene>
<organism evidence="3 4">
    <name type="scientific">Crossiella equi</name>
    <dbReference type="NCBI Taxonomy" id="130796"/>
    <lineage>
        <taxon>Bacteria</taxon>
        <taxon>Bacillati</taxon>
        <taxon>Actinomycetota</taxon>
        <taxon>Actinomycetes</taxon>
        <taxon>Pseudonocardiales</taxon>
        <taxon>Pseudonocardiaceae</taxon>
        <taxon>Crossiella</taxon>
    </lineage>
</organism>
<dbReference type="InterPro" id="IPR053140">
    <property type="entry name" value="GDSL_Rv0518-like"/>
</dbReference>
<dbReference type="EMBL" id="JAGIOO010000001">
    <property type="protein sequence ID" value="MBP2475593.1"/>
    <property type="molecule type" value="Genomic_DNA"/>
</dbReference>
<evidence type="ECO:0000313" key="3">
    <source>
        <dbReference type="EMBL" id="MBP2475593.1"/>
    </source>
</evidence>
<comment type="caution">
    <text evidence="3">The sequence shown here is derived from an EMBL/GenBank/DDBJ whole genome shotgun (WGS) entry which is preliminary data.</text>
</comment>
<feature type="chain" id="PRO_5045798040" evidence="1">
    <location>
        <begin position="27"/>
        <end position="405"/>
    </location>
</feature>
<evidence type="ECO:0000313" key="4">
    <source>
        <dbReference type="Proteomes" id="UP001519363"/>
    </source>
</evidence>
<dbReference type="SUPFAM" id="SSF52266">
    <property type="entry name" value="SGNH hydrolase"/>
    <property type="match status" value="1"/>
</dbReference>
<evidence type="ECO:0000256" key="1">
    <source>
        <dbReference type="SAM" id="SignalP"/>
    </source>
</evidence>
<dbReference type="InterPro" id="IPR013830">
    <property type="entry name" value="SGNH_hydro"/>
</dbReference>
<dbReference type="Proteomes" id="UP001519363">
    <property type="component" value="Unassembled WGS sequence"/>
</dbReference>
<proteinExistence type="predicted"/>
<dbReference type="Pfam" id="PF13472">
    <property type="entry name" value="Lipase_GDSL_2"/>
    <property type="match status" value="1"/>
</dbReference>
<accession>A0ABS5AG81</accession>
<dbReference type="Gene3D" id="3.40.50.1110">
    <property type="entry name" value="SGNH hydrolase"/>
    <property type="match status" value="1"/>
</dbReference>
<dbReference type="PANTHER" id="PTHR43784:SF2">
    <property type="entry name" value="GDSL-LIKE LIPASE_ACYLHYDROLASE, PUTATIVE (AFU_ORTHOLOGUE AFUA_2G00820)-RELATED"/>
    <property type="match status" value="1"/>
</dbReference>
<feature type="signal peptide" evidence="1">
    <location>
        <begin position="1"/>
        <end position="26"/>
    </location>
</feature>
<sequence>MTTRYKRVLAALGVAALLFSGAPAVAGAAPAPPGDWVGTWAASPCAGTSENGYANYSIRNIVHTSIGGSQVRVRLSNAFGTKPVLFGQVTVALAAGPDTPNAKPGTMRTLTFGGERSVTAPARADIVSDPVPLTVPADSDLLVTTFTPEPSGPVTYHSLTMQNSYYTRAGNFSASESGAPYNEQTRWWHYVSGVDVKAPGVRGSVVTLGDSITDGANSTWGANLRWPDQLADRMKAGPAHLRLGVQNAGISGNRLLLDGGGAGVNALARLDRDVLTQTGARTLIVFEGINDIQQTPHQTDPKPIIAALKQIATRAKDRGLRVLGATITPFKGWGSYSEELEATRAAVNQWIRNNTHFDAVIDFDAAIRDPQDPKRIKPEYDQGDHLHPGDAGFKAMANAVNLSLL</sequence>
<dbReference type="CDD" id="cd01830">
    <property type="entry name" value="XynE_like"/>
    <property type="match status" value="1"/>
</dbReference>
<reference evidence="3 4" key="1">
    <citation type="submission" date="2021-03" db="EMBL/GenBank/DDBJ databases">
        <title>Sequencing the genomes of 1000 actinobacteria strains.</title>
        <authorList>
            <person name="Klenk H.-P."/>
        </authorList>
    </citation>
    <scope>NUCLEOTIDE SEQUENCE [LARGE SCALE GENOMIC DNA]</scope>
    <source>
        <strain evidence="3 4">DSM 44580</strain>
    </source>
</reference>
<name>A0ABS5AG81_9PSEU</name>
<evidence type="ECO:0000259" key="2">
    <source>
        <dbReference type="Pfam" id="PF13472"/>
    </source>
</evidence>
<protein>
    <submittedName>
        <fullName evidence="3">Lysophospholipase L1-like esterase</fullName>
    </submittedName>
</protein>
<keyword evidence="1" id="KW-0732">Signal</keyword>
<dbReference type="PANTHER" id="PTHR43784">
    <property type="entry name" value="GDSL-LIKE LIPASE/ACYLHYDROLASE, PUTATIVE (AFU_ORTHOLOGUE AFUA_2G00820)-RELATED"/>
    <property type="match status" value="1"/>
</dbReference>
<dbReference type="InterPro" id="IPR036514">
    <property type="entry name" value="SGNH_hydro_sf"/>
</dbReference>
<dbReference type="RefSeq" id="WP_086781843.1">
    <property type="nucleotide sequence ID" value="NZ_JAGIOO010000001.1"/>
</dbReference>
<keyword evidence="4" id="KW-1185">Reference proteome</keyword>
<feature type="domain" description="SGNH hydrolase-type esterase" evidence="2">
    <location>
        <begin position="208"/>
        <end position="394"/>
    </location>
</feature>